<feature type="domain" description="FAR1" evidence="2">
    <location>
        <begin position="43"/>
        <end position="129"/>
    </location>
</feature>
<feature type="region of interest" description="Disordered" evidence="1">
    <location>
        <begin position="1"/>
        <end position="23"/>
    </location>
</feature>
<accession>A0AAV7E7C8</accession>
<proteinExistence type="predicted"/>
<evidence type="ECO:0000256" key="1">
    <source>
        <dbReference type="SAM" id="MobiDB-lite"/>
    </source>
</evidence>
<gene>
    <name evidence="3" type="ORF">H6P81_015938</name>
</gene>
<evidence type="ECO:0000259" key="2">
    <source>
        <dbReference type="Pfam" id="PF03101"/>
    </source>
</evidence>
<comment type="caution">
    <text evidence="3">The sequence shown here is derived from an EMBL/GenBank/DDBJ whole genome shotgun (WGS) entry which is preliminary data.</text>
</comment>
<keyword evidence="4" id="KW-1185">Reference proteome</keyword>
<dbReference type="Proteomes" id="UP000825729">
    <property type="component" value="Unassembled WGS sequence"/>
</dbReference>
<dbReference type="PANTHER" id="PTHR47718">
    <property type="entry name" value="OS01G0519700 PROTEIN"/>
    <property type="match status" value="1"/>
</dbReference>
<evidence type="ECO:0000313" key="3">
    <source>
        <dbReference type="EMBL" id="KAG9444598.1"/>
    </source>
</evidence>
<sequence>MDDHIIENQDMDDLNVESPKSPDEQLIEPTVGMQFDTFDEAFNFYNSYAFKKGFSVRRDRIHTKGAAKVSQRFVCAKQGKKRYDKRRANATFSRAQTRCECEAKMYVQLNDMEKVEVKSFTEEHTHECITPRKAHMLRSHRSLSKVQAAQANFADVVGIAPKAIVDFQSRQAGGRESLGYINMDWQNYLRQKRQKMMELGVAGAISEYFQKLQVENPSFYFAF</sequence>
<dbReference type="EMBL" id="JAINDJ010000006">
    <property type="protein sequence ID" value="KAG9444598.1"/>
    <property type="molecule type" value="Genomic_DNA"/>
</dbReference>
<name>A0AAV7E7C8_ARIFI</name>
<dbReference type="Pfam" id="PF03101">
    <property type="entry name" value="FAR1"/>
    <property type="match status" value="1"/>
</dbReference>
<protein>
    <recommendedName>
        <fullName evidence="2">FAR1 domain-containing protein</fullName>
    </recommendedName>
</protein>
<dbReference type="AlphaFoldDB" id="A0AAV7E7C8"/>
<reference evidence="3 4" key="1">
    <citation type="submission" date="2021-07" db="EMBL/GenBank/DDBJ databases">
        <title>The Aristolochia fimbriata genome: insights into angiosperm evolution, floral development and chemical biosynthesis.</title>
        <authorList>
            <person name="Jiao Y."/>
        </authorList>
    </citation>
    <scope>NUCLEOTIDE SEQUENCE [LARGE SCALE GENOMIC DNA]</scope>
    <source>
        <strain evidence="3">IBCAS-2021</strain>
        <tissue evidence="3">Leaf</tissue>
    </source>
</reference>
<evidence type="ECO:0000313" key="4">
    <source>
        <dbReference type="Proteomes" id="UP000825729"/>
    </source>
</evidence>
<dbReference type="InterPro" id="IPR004330">
    <property type="entry name" value="FAR1_DNA_bnd_dom"/>
</dbReference>
<organism evidence="3 4">
    <name type="scientific">Aristolochia fimbriata</name>
    <name type="common">White veined hardy Dutchman's pipe vine</name>
    <dbReference type="NCBI Taxonomy" id="158543"/>
    <lineage>
        <taxon>Eukaryota</taxon>
        <taxon>Viridiplantae</taxon>
        <taxon>Streptophyta</taxon>
        <taxon>Embryophyta</taxon>
        <taxon>Tracheophyta</taxon>
        <taxon>Spermatophyta</taxon>
        <taxon>Magnoliopsida</taxon>
        <taxon>Magnoliidae</taxon>
        <taxon>Piperales</taxon>
        <taxon>Aristolochiaceae</taxon>
        <taxon>Aristolochia</taxon>
    </lineage>
</organism>